<reference evidence="2" key="1">
    <citation type="submission" date="2023-12" db="EMBL/GenBank/DDBJ databases">
        <title>Genome assembly of Anisodus tanguticus.</title>
        <authorList>
            <person name="Wang Y.-J."/>
        </authorList>
    </citation>
    <scope>NUCLEOTIDE SEQUENCE</scope>
    <source>
        <strain evidence="2">KB-2021</strain>
        <tissue evidence="2">Leaf</tissue>
    </source>
</reference>
<feature type="region of interest" description="Disordered" evidence="1">
    <location>
        <begin position="48"/>
        <end position="75"/>
    </location>
</feature>
<keyword evidence="3" id="KW-1185">Reference proteome</keyword>
<evidence type="ECO:0000313" key="3">
    <source>
        <dbReference type="Proteomes" id="UP001291623"/>
    </source>
</evidence>
<organism evidence="2 3">
    <name type="scientific">Anisodus tanguticus</name>
    <dbReference type="NCBI Taxonomy" id="243964"/>
    <lineage>
        <taxon>Eukaryota</taxon>
        <taxon>Viridiplantae</taxon>
        <taxon>Streptophyta</taxon>
        <taxon>Embryophyta</taxon>
        <taxon>Tracheophyta</taxon>
        <taxon>Spermatophyta</taxon>
        <taxon>Magnoliopsida</taxon>
        <taxon>eudicotyledons</taxon>
        <taxon>Gunneridae</taxon>
        <taxon>Pentapetalae</taxon>
        <taxon>asterids</taxon>
        <taxon>lamiids</taxon>
        <taxon>Solanales</taxon>
        <taxon>Solanaceae</taxon>
        <taxon>Solanoideae</taxon>
        <taxon>Hyoscyameae</taxon>
        <taxon>Anisodus</taxon>
    </lineage>
</organism>
<feature type="compositionally biased region" description="Polar residues" evidence="1">
    <location>
        <begin position="58"/>
        <end position="67"/>
    </location>
</feature>
<proteinExistence type="predicted"/>
<evidence type="ECO:0000313" key="2">
    <source>
        <dbReference type="EMBL" id="KAK4375106.1"/>
    </source>
</evidence>
<gene>
    <name evidence="2" type="ORF">RND71_005783</name>
</gene>
<protein>
    <submittedName>
        <fullName evidence="2">Uncharacterized protein</fullName>
    </submittedName>
</protein>
<comment type="caution">
    <text evidence="2">The sequence shown here is derived from an EMBL/GenBank/DDBJ whole genome shotgun (WGS) entry which is preliminary data.</text>
</comment>
<dbReference type="AlphaFoldDB" id="A0AAE1SSU9"/>
<accession>A0AAE1SSU9</accession>
<dbReference type="Proteomes" id="UP001291623">
    <property type="component" value="Unassembled WGS sequence"/>
</dbReference>
<dbReference type="EMBL" id="JAVYJV010000003">
    <property type="protein sequence ID" value="KAK4375106.1"/>
    <property type="molecule type" value="Genomic_DNA"/>
</dbReference>
<evidence type="ECO:0000256" key="1">
    <source>
        <dbReference type="SAM" id="MobiDB-lite"/>
    </source>
</evidence>
<name>A0AAE1SSU9_9SOLA</name>
<sequence length="136" mass="15664">MYESKDTVNLLCRPTNFADRNLRRRTRYAQMSLERKQLFLSRLRDKRAESKKRELLHPSSTTASSPEVDSRPPKRRALTIITPSLSPEEGELVCSARAHNNQEAIDAFGVAERRHFGLQMVRERSSSLEPCTLHMP</sequence>